<keyword evidence="2" id="KW-1185">Reference proteome</keyword>
<name>A0ABM8YDE1_9BACI</name>
<dbReference type="Proteomes" id="UP000789423">
    <property type="component" value="Unassembled WGS sequence"/>
</dbReference>
<protein>
    <submittedName>
        <fullName evidence="1">Uncharacterized protein</fullName>
    </submittedName>
</protein>
<gene>
    <name evidence="1" type="ORF">BACCIP111899_03038</name>
</gene>
<proteinExistence type="predicted"/>
<accession>A0ABM8YDE1</accession>
<reference evidence="1 2" key="1">
    <citation type="submission" date="2021-10" db="EMBL/GenBank/DDBJ databases">
        <authorList>
            <person name="Criscuolo A."/>
        </authorList>
    </citation>
    <scope>NUCLEOTIDE SEQUENCE [LARGE SCALE GENOMIC DNA]</scope>
    <source>
        <strain evidence="2">CIP 111899</strain>
    </source>
</reference>
<organism evidence="1 2">
    <name type="scientific">Bacillus rhizoplanae</name>
    <dbReference type="NCBI Taxonomy" id="2880966"/>
    <lineage>
        <taxon>Bacteria</taxon>
        <taxon>Bacillati</taxon>
        <taxon>Bacillota</taxon>
        <taxon>Bacilli</taxon>
        <taxon>Bacillales</taxon>
        <taxon>Bacillaceae</taxon>
        <taxon>Bacillus</taxon>
    </lineage>
</organism>
<evidence type="ECO:0000313" key="2">
    <source>
        <dbReference type="Proteomes" id="UP000789423"/>
    </source>
</evidence>
<comment type="caution">
    <text evidence="1">The sequence shown here is derived from an EMBL/GenBank/DDBJ whole genome shotgun (WGS) entry which is preliminary data.</text>
</comment>
<evidence type="ECO:0000313" key="1">
    <source>
        <dbReference type="EMBL" id="CAG9613819.1"/>
    </source>
</evidence>
<sequence length="38" mass="4453">MLCTFLYKITKKEKGLIYEEAGTSLLICYGYILYELDL</sequence>
<dbReference type="EMBL" id="CAKJTI010000017">
    <property type="protein sequence ID" value="CAG9613819.1"/>
    <property type="molecule type" value="Genomic_DNA"/>
</dbReference>